<dbReference type="InterPro" id="IPR036412">
    <property type="entry name" value="HAD-like_sf"/>
</dbReference>
<reference evidence="15 16" key="1">
    <citation type="journal article" date="2018" name="J. Biol. Chem.">
        <title>Discovery of the actinoplanic acid pathway in Streptomyces rapamycinicus reveals a genetically conserved synergism with rapamycin.</title>
        <authorList>
            <person name="Mrak P."/>
            <person name="Krastel P."/>
            <person name="Pivk Lukancic P."/>
            <person name="Tao J."/>
            <person name="Pistorius D."/>
            <person name="Moore C.M."/>
        </authorList>
    </citation>
    <scope>NUCLEOTIDE SEQUENCE [LARGE SCALE GENOMIC DNA]</scope>
    <source>
        <strain evidence="15 16">NRRL 5491</strain>
    </source>
</reference>
<evidence type="ECO:0000256" key="2">
    <source>
        <dbReference type="ARBA" id="ARBA00006024"/>
    </source>
</evidence>
<dbReference type="InterPro" id="IPR023299">
    <property type="entry name" value="ATPase_P-typ_cyto_dom_N"/>
</dbReference>
<dbReference type="SUPFAM" id="SSF81665">
    <property type="entry name" value="Calcium ATPase, transmembrane domain M"/>
    <property type="match status" value="1"/>
</dbReference>
<feature type="transmembrane region" description="Helical" evidence="12">
    <location>
        <begin position="116"/>
        <end position="136"/>
    </location>
</feature>
<comment type="subcellular location">
    <subcellularLocation>
        <location evidence="1">Cell membrane</location>
        <topology evidence="1">Multi-pass membrane protein</topology>
    </subcellularLocation>
</comment>
<feature type="transmembrane region" description="Helical" evidence="12">
    <location>
        <begin position="142"/>
        <end position="160"/>
    </location>
</feature>
<keyword evidence="9 12" id="KW-0472">Membrane</keyword>
<dbReference type="GO" id="GO:0005507">
    <property type="term" value="F:copper ion binding"/>
    <property type="evidence" value="ECO:0007669"/>
    <property type="project" value="TreeGrafter"/>
</dbReference>
<evidence type="ECO:0000256" key="1">
    <source>
        <dbReference type="ARBA" id="ARBA00004651"/>
    </source>
</evidence>
<dbReference type="Pfam" id="PF00702">
    <property type="entry name" value="Hydrolase"/>
    <property type="match status" value="1"/>
</dbReference>
<evidence type="ECO:0000256" key="13">
    <source>
        <dbReference type="SAM" id="MobiDB-lite"/>
    </source>
</evidence>
<organism evidence="15 16">
    <name type="scientific">Streptomyces rapamycinicus (strain ATCC 29253 / DSM 41530 / NRRL 5491 / AYB-994)</name>
    <name type="common">Streptomyces hygroscopicus (strain ATCC 29253)</name>
    <dbReference type="NCBI Taxonomy" id="1343740"/>
    <lineage>
        <taxon>Bacteria</taxon>
        <taxon>Bacillati</taxon>
        <taxon>Actinomycetota</taxon>
        <taxon>Actinomycetes</taxon>
        <taxon>Kitasatosporales</taxon>
        <taxon>Streptomycetaceae</taxon>
        <taxon>Streptomyces</taxon>
        <taxon>Streptomyces violaceusniger group</taxon>
    </lineage>
</organism>
<feature type="transmembrane region" description="Helical" evidence="12">
    <location>
        <begin position="403"/>
        <end position="431"/>
    </location>
</feature>
<keyword evidence="4 12" id="KW-0479">Metal-binding</keyword>
<dbReference type="PRINTS" id="PR00119">
    <property type="entry name" value="CATATPASE"/>
</dbReference>
<feature type="transmembrane region" description="Helical" evidence="12">
    <location>
        <begin position="739"/>
        <end position="758"/>
    </location>
</feature>
<dbReference type="GO" id="GO:0055070">
    <property type="term" value="P:copper ion homeostasis"/>
    <property type="evidence" value="ECO:0007669"/>
    <property type="project" value="TreeGrafter"/>
</dbReference>
<feature type="transmembrane region" description="Helical" evidence="12">
    <location>
        <begin position="374"/>
        <end position="397"/>
    </location>
</feature>
<sequence>MSERPDTEAGRTAPSGGAAHTTDLLIGGMTCAACVNRVEKKLARVEGVSATVNLATGTARVSHPATVDVDELIGTVERAGYTAELPTPPPGTTDDDPSSSAGDEPKRQDHDQAGDLERLILTAVLAVPVIMISMVPSWQFDRWQQVCFTLATPVATWGAWPFHRRALRGLRHAAATMDTLVSLGVLASFAWSAYALFWGGAGRTGMRMPFSLLPSADDGVPHIYLEAAVAVPLFVLLGRHLEARARHHSGSALRALAELGAKEVELRERGGNRRVPVAELTTGQEFVVRPGEKVATDGVVVEGGSALDLSLVTGESVPVEVTPGTAVVGGAVNYGGLLVVRATAVGADTQLARITRLVTEAQAGKARIQRLADAVAGVFVPVIVAIAGTVLSFWLGAGASGEAAVTTAVAVLVVACPCALGLATPTAFLVASGRGAQLGVLVRGPEALERLRRVDTVVFDKTGTLTTGRMSLADVAVAEGGPGPKEVLRLAAAVEQGSEHPIGRAVVAAARREEDGDTRLPEVTDFRAVAGEGVSGQVAGHQVRVRRPWPSEPLPDALRRARQAAEDAAHTVVIVEVDDRPTGLLAVGDTLRPTSREAVCEVRALGIEPVLVTGDGAAPAHAMAEQAGIDAVHASVAPEEKERIVTALRAEGRCVAVIGDGVNDAAALASADLGMAMGGGTDAAIGAADITLVRDDMLAVVDAIRLTRRTLGTIRANLVWAFGYNVVTVPLAATGWLNPMVAAAAMSASSVLVVANSLRLRSRTPGRPQTGTPPAPLSSHSPAAAEHGHPGRKSDVLSN</sequence>
<dbReference type="KEGG" id="src:M271_08405"/>
<evidence type="ECO:0000256" key="3">
    <source>
        <dbReference type="ARBA" id="ARBA00022692"/>
    </source>
</evidence>
<dbReference type="InterPro" id="IPR023298">
    <property type="entry name" value="ATPase_P-typ_TM_dom_sf"/>
</dbReference>
<evidence type="ECO:0000256" key="4">
    <source>
        <dbReference type="ARBA" id="ARBA00022723"/>
    </source>
</evidence>
<comment type="caution">
    <text evidence="15">The sequence shown here is derived from an EMBL/GenBank/DDBJ whole genome shotgun (WGS) entry which is preliminary data.</text>
</comment>
<keyword evidence="5 12" id="KW-0547">Nucleotide-binding</keyword>
<dbReference type="NCBIfam" id="TIGR01494">
    <property type="entry name" value="ATPase_P-type"/>
    <property type="match status" value="2"/>
</dbReference>
<proteinExistence type="inferred from homology"/>
<evidence type="ECO:0000256" key="11">
    <source>
        <dbReference type="ARBA" id="ARBA00074171"/>
    </source>
</evidence>
<dbReference type="PANTHER" id="PTHR43520">
    <property type="entry name" value="ATP7, ISOFORM B"/>
    <property type="match status" value="1"/>
</dbReference>
<dbReference type="SUPFAM" id="SSF81653">
    <property type="entry name" value="Calcium ATPase, transduction domain A"/>
    <property type="match status" value="1"/>
</dbReference>
<feature type="transmembrane region" description="Helical" evidence="12">
    <location>
        <begin position="180"/>
        <end position="201"/>
    </location>
</feature>
<feature type="compositionally biased region" description="Basic and acidic residues" evidence="13">
    <location>
        <begin position="103"/>
        <end position="112"/>
    </location>
</feature>
<dbReference type="RefSeq" id="WP_020866703.1">
    <property type="nucleotide sequence ID" value="NC_022785.1"/>
</dbReference>
<dbReference type="InterPro" id="IPR036163">
    <property type="entry name" value="HMA_dom_sf"/>
</dbReference>
<dbReference type="PROSITE" id="PS01047">
    <property type="entry name" value="HMA_1"/>
    <property type="match status" value="1"/>
</dbReference>
<evidence type="ECO:0000256" key="10">
    <source>
        <dbReference type="ARBA" id="ARBA00049360"/>
    </source>
</evidence>
<dbReference type="InterPro" id="IPR027256">
    <property type="entry name" value="P-typ_ATPase_IB"/>
</dbReference>
<dbReference type="GO" id="GO:0005886">
    <property type="term" value="C:plasma membrane"/>
    <property type="evidence" value="ECO:0007669"/>
    <property type="project" value="UniProtKB-SubCell"/>
</dbReference>
<evidence type="ECO:0000259" key="14">
    <source>
        <dbReference type="PROSITE" id="PS50846"/>
    </source>
</evidence>
<dbReference type="FunFam" id="3.30.70.100:FF:000005">
    <property type="entry name" value="Copper-exporting P-type ATPase A"/>
    <property type="match status" value="1"/>
</dbReference>
<dbReference type="eggNOG" id="COG2217">
    <property type="taxonomic scope" value="Bacteria"/>
</dbReference>
<dbReference type="HOGENOM" id="CLU_001771_0_3_11"/>
<feature type="region of interest" description="Disordered" evidence="13">
    <location>
        <begin position="79"/>
        <end position="112"/>
    </location>
</feature>
<keyword evidence="7" id="KW-1278">Translocase</keyword>
<dbReference type="InterPro" id="IPR044492">
    <property type="entry name" value="P_typ_ATPase_HD_dom"/>
</dbReference>
<evidence type="ECO:0000256" key="12">
    <source>
        <dbReference type="RuleBase" id="RU362081"/>
    </source>
</evidence>
<dbReference type="NCBIfam" id="TIGR01525">
    <property type="entry name" value="ATPase-IB_hvy"/>
    <property type="match status" value="1"/>
</dbReference>
<dbReference type="SFLD" id="SFLDS00003">
    <property type="entry name" value="Haloacid_Dehalogenase"/>
    <property type="match status" value="1"/>
</dbReference>
<accession>A0A0A0N822</accession>
<dbReference type="InterPro" id="IPR008250">
    <property type="entry name" value="ATPase_P-typ_transduc_dom_A_sf"/>
</dbReference>
<dbReference type="CDD" id="cd00371">
    <property type="entry name" value="HMA"/>
    <property type="match status" value="1"/>
</dbReference>
<dbReference type="Gene3D" id="3.40.50.1000">
    <property type="entry name" value="HAD superfamily/HAD-like"/>
    <property type="match status" value="1"/>
</dbReference>
<dbReference type="EMBL" id="QYCY01000002">
    <property type="protein sequence ID" value="RLV74564.1"/>
    <property type="molecule type" value="Genomic_DNA"/>
</dbReference>
<evidence type="ECO:0000256" key="8">
    <source>
        <dbReference type="ARBA" id="ARBA00022989"/>
    </source>
</evidence>
<dbReference type="InterPro" id="IPR023214">
    <property type="entry name" value="HAD_sf"/>
</dbReference>
<comment type="catalytic activity">
    <reaction evidence="10">
        <text>ATP + H2O = ADP + phosphate + H(+)</text>
        <dbReference type="Rhea" id="RHEA:13065"/>
        <dbReference type="ChEBI" id="CHEBI:15377"/>
        <dbReference type="ChEBI" id="CHEBI:15378"/>
        <dbReference type="ChEBI" id="CHEBI:30616"/>
        <dbReference type="ChEBI" id="CHEBI:43474"/>
        <dbReference type="ChEBI" id="CHEBI:456216"/>
    </reaction>
</comment>
<dbReference type="GO" id="GO:0016887">
    <property type="term" value="F:ATP hydrolysis activity"/>
    <property type="evidence" value="ECO:0007669"/>
    <property type="project" value="InterPro"/>
</dbReference>
<feature type="compositionally biased region" description="Basic and acidic residues" evidence="13">
    <location>
        <begin position="786"/>
        <end position="799"/>
    </location>
</feature>
<dbReference type="STRING" id="1343740.M271_08405"/>
<feature type="domain" description="HMA" evidence="14">
    <location>
        <begin position="20"/>
        <end position="84"/>
    </location>
</feature>
<name>A0A0A0N822_STRRN</name>
<protein>
    <recommendedName>
        <fullName evidence="11">Cation-transporting P-type ATPase B</fullName>
    </recommendedName>
</protein>
<dbReference type="Pfam" id="PF00122">
    <property type="entry name" value="E1-E2_ATPase"/>
    <property type="match status" value="1"/>
</dbReference>
<dbReference type="SFLD" id="SFLDG00002">
    <property type="entry name" value="C1.7:_P-type_atpase_like"/>
    <property type="match status" value="1"/>
</dbReference>
<feature type="region of interest" description="Disordered" evidence="13">
    <location>
        <begin position="762"/>
        <end position="799"/>
    </location>
</feature>
<keyword evidence="12" id="KW-1003">Cell membrane</keyword>
<dbReference type="PROSITE" id="PS00154">
    <property type="entry name" value="ATPASE_E1_E2"/>
    <property type="match status" value="1"/>
</dbReference>
<dbReference type="Proteomes" id="UP000281594">
    <property type="component" value="Unassembled WGS sequence"/>
</dbReference>
<dbReference type="Pfam" id="PF00403">
    <property type="entry name" value="HMA"/>
    <property type="match status" value="1"/>
</dbReference>
<evidence type="ECO:0000256" key="7">
    <source>
        <dbReference type="ARBA" id="ARBA00022967"/>
    </source>
</evidence>
<feature type="transmembrane region" description="Helical" evidence="12">
    <location>
        <begin position="221"/>
        <end position="238"/>
    </location>
</feature>
<dbReference type="Gene3D" id="3.40.1110.10">
    <property type="entry name" value="Calcium-transporting ATPase, cytoplasmic domain N"/>
    <property type="match status" value="1"/>
</dbReference>
<dbReference type="PRINTS" id="PR00943">
    <property type="entry name" value="CUATPASE"/>
</dbReference>
<keyword evidence="3 12" id="KW-0812">Transmembrane</keyword>
<dbReference type="InterPro" id="IPR018303">
    <property type="entry name" value="ATPase_P-typ_P_site"/>
</dbReference>
<dbReference type="InterPro" id="IPR001757">
    <property type="entry name" value="P_typ_ATPase"/>
</dbReference>
<dbReference type="SUPFAM" id="SSF55008">
    <property type="entry name" value="HMA, heavy metal-associated domain"/>
    <property type="match status" value="1"/>
</dbReference>
<dbReference type="GO" id="GO:0043682">
    <property type="term" value="F:P-type divalent copper transporter activity"/>
    <property type="evidence" value="ECO:0007669"/>
    <property type="project" value="TreeGrafter"/>
</dbReference>
<dbReference type="Gene3D" id="2.70.150.10">
    <property type="entry name" value="Calcium-transporting ATPase, cytoplasmic transduction domain A"/>
    <property type="match status" value="1"/>
</dbReference>
<dbReference type="SUPFAM" id="SSF56784">
    <property type="entry name" value="HAD-like"/>
    <property type="match status" value="1"/>
</dbReference>
<evidence type="ECO:0000256" key="9">
    <source>
        <dbReference type="ARBA" id="ARBA00023136"/>
    </source>
</evidence>
<evidence type="ECO:0000256" key="6">
    <source>
        <dbReference type="ARBA" id="ARBA00022840"/>
    </source>
</evidence>
<keyword evidence="8 12" id="KW-1133">Transmembrane helix</keyword>
<dbReference type="PROSITE" id="PS01229">
    <property type="entry name" value="COF_2"/>
    <property type="match status" value="1"/>
</dbReference>
<dbReference type="PANTHER" id="PTHR43520:SF8">
    <property type="entry name" value="P-TYPE CU(+) TRANSPORTER"/>
    <property type="match status" value="1"/>
</dbReference>
<feature type="transmembrane region" description="Helical" evidence="12">
    <location>
        <begin position="714"/>
        <end position="733"/>
    </location>
</feature>
<evidence type="ECO:0000256" key="5">
    <source>
        <dbReference type="ARBA" id="ARBA00022741"/>
    </source>
</evidence>
<evidence type="ECO:0000313" key="16">
    <source>
        <dbReference type="Proteomes" id="UP000281594"/>
    </source>
</evidence>
<keyword evidence="6 12" id="KW-0067">ATP-binding</keyword>
<dbReference type="SFLD" id="SFLDF00027">
    <property type="entry name" value="p-type_atpase"/>
    <property type="match status" value="1"/>
</dbReference>
<dbReference type="Gene3D" id="3.30.70.100">
    <property type="match status" value="1"/>
</dbReference>
<dbReference type="InterPro" id="IPR059000">
    <property type="entry name" value="ATPase_P-type_domA"/>
</dbReference>
<dbReference type="AlphaFoldDB" id="A0A0A0N822"/>
<dbReference type="InterPro" id="IPR017969">
    <property type="entry name" value="Heavy-metal-associated_CS"/>
</dbReference>
<dbReference type="GO" id="GO:0005524">
    <property type="term" value="F:ATP binding"/>
    <property type="evidence" value="ECO:0007669"/>
    <property type="project" value="UniProtKB-UniRule"/>
</dbReference>
<gene>
    <name evidence="15" type="ORF">D3C57_135100</name>
</gene>
<evidence type="ECO:0000313" key="15">
    <source>
        <dbReference type="EMBL" id="RLV74564.1"/>
    </source>
</evidence>
<dbReference type="FunFam" id="2.70.150.10:FF:000002">
    <property type="entry name" value="Copper-transporting ATPase 1, putative"/>
    <property type="match status" value="1"/>
</dbReference>
<dbReference type="PROSITE" id="PS50846">
    <property type="entry name" value="HMA_2"/>
    <property type="match status" value="1"/>
</dbReference>
<comment type="similarity">
    <text evidence="2 12">Belongs to the cation transport ATPase (P-type) (TC 3.A.3) family. Type IB subfamily.</text>
</comment>
<dbReference type="InterPro" id="IPR006121">
    <property type="entry name" value="HMA_dom"/>
</dbReference>